<dbReference type="InterPro" id="IPR039428">
    <property type="entry name" value="NUOK/Mnh_C1-like"/>
</dbReference>
<evidence type="ECO:0000313" key="8">
    <source>
        <dbReference type="Proteomes" id="UP000007478"/>
    </source>
</evidence>
<dbReference type="EMBL" id="CP002372">
    <property type="protein sequence ID" value="ADT84117.1"/>
    <property type="molecule type" value="Genomic_DNA"/>
</dbReference>
<proteinExistence type="predicted"/>
<evidence type="ECO:0000256" key="4">
    <source>
        <dbReference type="ARBA" id="ARBA00022989"/>
    </source>
</evidence>
<evidence type="ECO:0000256" key="1">
    <source>
        <dbReference type="ARBA" id="ARBA00004651"/>
    </source>
</evidence>
<dbReference type="PATRIC" id="fig|391623.17.peg.1144"/>
<comment type="subcellular location">
    <subcellularLocation>
        <location evidence="1">Cell membrane</location>
        <topology evidence="1">Multi-pass membrane protein</topology>
    </subcellularLocation>
</comment>
<accession>F0LMY8</accession>
<dbReference type="Proteomes" id="UP000007478">
    <property type="component" value="Chromosome"/>
</dbReference>
<dbReference type="InterPro" id="IPR050601">
    <property type="entry name" value="CPA3_antiporter_subunitC"/>
</dbReference>
<dbReference type="RefSeq" id="WP_013467415.1">
    <property type="nucleotide sequence ID" value="NC_014804.1"/>
</dbReference>
<evidence type="ECO:0000256" key="6">
    <source>
        <dbReference type="SAM" id="Phobius"/>
    </source>
</evidence>
<dbReference type="AlphaFoldDB" id="F0LMY8"/>
<evidence type="ECO:0000313" key="7">
    <source>
        <dbReference type="EMBL" id="ADT84117.1"/>
    </source>
</evidence>
<feature type="transmembrane region" description="Helical" evidence="6">
    <location>
        <begin position="6"/>
        <end position="25"/>
    </location>
</feature>
<keyword evidence="4 6" id="KW-1133">Transmembrane helix</keyword>
<dbReference type="HOGENOM" id="CLU_082058_2_1_2"/>
<protein>
    <submittedName>
        <fullName evidence="7">Na(+) H(+) antiporter subunit C</fullName>
    </submittedName>
</protein>
<dbReference type="PANTHER" id="PTHR34583">
    <property type="entry name" value="ANTIPORTER SUBUNIT MNHC2-RELATED"/>
    <property type="match status" value="1"/>
</dbReference>
<keyword evidence="8" id="KW-1185">Reference proteome</keyword>
<dbReference type="GeneID" id="10041458"/>
<dbReference type="eggNOG" id="arCOG03072">
    <property type="taxonomic scope" value="Archaea"/>
</dbReference>
<feature type="transmembrane region" description="Helical" evidence="6">
    <location>
        <begin position="89"/>
        <end position="113"/>
    </location>
</feature>
<dbReference type="Pfam" id="PF00420">
    <property type="entry name" value="Oxidored_q2"/>
    <property type="match status" value="1"/>
</dbReference>
<keyword evidence="3 6" id="KW-0812">Transmembrane</keyword>
<evidence type="ECO:0000256" key="5">
    <source>
        <dbReference type="ARBA" id="ARBA00023136"/>
    </source>
</evidence>
<evidence type="ECO:0000256" key="3">
    <source>
        <dbReference type="ARBA" id="ARBA00022692"/>
    </source>
</evidence>
<dbReference type="PANTHER" id="PTHR34583:SF2">
    <property type="entry name" value="ANTIPORTER SUBUNIT MNHC2-RELATED"/>
    <property type="match status" value="1"/>
</dbReference>
<sequence length="137" mass="14899">MSEVVTFIWAVIILSLIATIVISLYGIARRPNLVKKLIALTIFGDTANLLVVLLGYRLIYPVAPPILPSLSKESLQQFVSTAVDPLPQALVITAVVIGMAVNVLIAFAIIQIYRLYGTVDTRELGKKLPAILRGESQ</sequence>
<dbReference type="KEGG" id="tba:TERMP_01141"/>
<gene>
    <name evidence="7" type="ordered locus">TERMP_01141</name>
</gene>
<organism evidence="7 8">
    <name type="scientific">Thermococcus barophilus (strain DSM 11836 / MP)</name>
    <dbReference type="NCBI Taxonomy" id="391623"/>
    <lineage>
        <taxon>Archaea</taxon>
        <taxon>Methanobacteriati</taxon>
        <taxon>Methanobacteriota</taxon>
        <taxon>Thermococci</taxon>
        <taxon>Thermococcales</taxon>
        <taxon>Thermococcaceae</taxon>
        <taxon>Thermococcus</taxon>
    </lineage>
</organism>
<dbReference type="Gene3D" id="1.10.287.3510">
    <property type="match status" value="1"/>
</dbReference>
<dbReference type="OrthoDB" id="18006at2157"/>
<keyword evidence="2" id="KW-1003">Cell membrane</keyword>
<reference evidence="7 8" key="1">
    <citation type="journal article" date="2011" name="J. Bacteriol.">
        <title>Complete genome sequence of the hyperthermophilic, piezophilic, heterotrophic, and carboxydotrophic archaeon Thermococcus barophilus MP.</title>
        <authorList>
            <person name="Vannier P."/>
            <person name="Marteinsson V.T."/>
            <person name="Fridjonsson O.H."/>
            <person name="Oger P."/>
            <person name="Jebbar M."/>
        </authorList>
    </citation>
    <scope>NUCLEOTIDE SEQUENCE [LARGE SCALE GENOMIC DNA]</scope>
    <source>
        <strain evidence="8">DSM 11836 / MP</strain>
    </source>
</reference>
<keyword evidence="5 6" id="KW-0472">Membrane</keyword>
<dbReference type="GO" id="GO:0005886">
    <property type="term" value="C:plasma membrane"/>
    <property type="evidence" value="ECO:0007669"/>
    <property type="project" value="UniProtKB-SubCell"/>
</dbReference>
<evidence type="ECO:0000256" key="2">
    <source>
        <dbReference type="ARBA" id="ARBA00022475"/>
    </source>
</evidence>
<name>F0LMY8_THEBM</name>
<feature type="transmembrane region" description="Helical" evidence="6">
    <location>
        <begin position="37"/>
        <end position="59"/>
    </location>
</feature>